<dbReference type="SUPFAM" id="SSF48452">
    <property type="entry name" value="TPR-like"/>
    <property type="match status" value="1"/>
</dbReference>
<evidence type="ECO:0000313" key="2">
    <source>
        <dbReference type="Proteomes" id="UP001143545"/>
    </source>
</evidence>
<dbReference type="Proteomes" id="UP001143545">
    <property type="component" value="Unassembled WGS sequence"/>
</dbReference>
<sequence length="229" mass="25485">MKVIVRLWVLVTLGVLVSCNTTTSSEQKHAATDTIPLPEEVTAKKIVPQRTAIQEKISDSLYLVATNARMIGNTAKAIAICEQIVAADAYYTSANKLLVNLYTNSGKFNEALSANKKVLLTGDPTFGDYVHSGLLLEVMNKPAKAASYYKQAQRLLKEKEGAYWKRVDTLGMISMFIEVRDTIRGNELIETMIANKGMDETQKKAFINFGKKSHIDKINRLKALLKKNE</sequence>
<organism evidence="1 2">
    <name type="scientific">Neptunitalea chrysea</name>
    <dbReference type="NCBI Taxonomy" id="1647581"/>
    <lineage>
        <taxon>Bacteria</taxon>
        <taxon>Pseudomonadati</taxon>
        <taxon>Bacteroidota</taxon>
        <taxon>Flavobacteriia</taxon>
        <taxon>Flavobacteriales</taxon>
        <taxon>Flavobacteriaceae</taxon>
        <taxon>Neptunitalea</taxon>
    </lineage>
</organism>
<dbReference type="Gene3D" id="1.25.40.10">
    <property type="entry name" value="Tetratricopeptide repeat domain"/>
    <property type="match status" value="1"/>
</dbReference>
<name>A0A9W6B646_9FLAO</name>
<dbReference type="RefSeq" id="WP_281753884.1">
    <property type="nucleotide sequence ID" value="NZ_BRVP01000009.1"/>
</dbReference>
<keyword evidence="2" id="KW-1185">Reference proteome</keyword>
<comment type="caution">
    <text evidence="1">The sequence shown here is derived from an EMBL/GenBank/DDBJ whole genome shotgun (WGS) entry which is preliminary data.</text>
</comment>
<dbReference type="AlphaFoldDB" id="A0A9W6B646"/>
<gene>
    <name evidence="1" type="ORF">NBRC110019_15870</name>
</gene>
<dbReference type="EMBL" id="BRVP01000009">
    <property type="protein sequence ID" value="GLB52547.1"/>
    <property type="molecule type" value="Genomic_DNA"/>
</dbReference>
<dbReference type="InterPro" id="IPR011990">
    <property type="entry name" value="TPR-like_helical_dom_sf"/>
</dbReference>
<accession>A0A9W6B646</accession>
<proteinExistence type="predicted"/>
<protein>
    <recommendedName>
        <fullName evidence="3">Tetratricopeptide repeat-containing protein</fullName>
    </recommendedName>
</protein>
<evidence type="ECO:0008006" key="3">
    <source>
        <dbReference type="Google" id="ProtNLM"/>
    </source>
</evidence>
<reference evidence="1" key="1">
    <citation type="submission" date="2022-07" db="EMBL/GenBank/DDBJ databases">
        <title>Taxonomy of Novel Oxalotrophic and Methylotrophic Bacteria.</title>
        <authorList>
            <person name="Sahin N."/>
            <person name="Tani A."/>
        </authorList>
    </citation>
    <scope>NUCLEOTIDE SEQUENCE</scope>
    <source>
        <strain evidence="1">AM327</strain>
    </source>
</reference>
<dbReference type="PROSITE" id="PS51257">
    <property type="entry name" value="PROKAR_LIPOPROTEIN"/>
    <property type="match status" value="1"/>
</dbReference>
<evidence type="ECO:0000313" key="1">
    <source>
        <dbReference type="EMBL" id="GLB52547.1"/>
    </source>
</evidence>